<evidence type="ECO:0000256" key="8">
    <source>
        <dbReference type="SAM" id="MobiDB-lite"/>
    </source>
</evidence>
<evidence type="ECO:0000313" key="11">
    <source>
        <dbReference type="Proteomes" id="UP000613974"/>
    </source>
</evidence>
<feature type="transmembrane region" description="Helical" evidence="9">
    <location>
        <begin position="143"/>
        <end position="160"/>
    </location>
</feature>
<dbReference type="PANTHER" id="PTHR31806">
    <property type="entry name" value="PURINE-CYTOSINE PERMEASE FCY2-RELATED"/>
    <property type="match status" value="1"/>
</dbReference>
<protein>
    <submittedName>
        <fullName evidence="10">Transporter membrane subunit</fullName>
    </submittedName>
</protein>
<evidence type="ECO:0000256" key="4">
    <source>
        <dbReference type="ARBA" id="ARBA00022692"/>
    </source>
</evidence>
<dbReference type="Pfam" id="PF02133">
    <property type="entry name" value="Transp_cyt_pur"/>
    <property type="match status" value="1"/>
</dbReference>
<organism evidence="10 11">
    <name type="scientific">Streptomyces nojiriensis</name>
    <dbReference type="NCBI Taxonomy" id="66374"/>
    <lineage>
        <taxon>Bacteria</taxon>
        <taxon>Bacillati</taxon>
        <taxon>Actinomycetota</taxon>
        <taxon>Actinomycetes</taxon>
        <taxon>Kitasatosporales</taxon>
        <taxon>Streptomycetaceae</taxon>
        <taxon>Streptomyces</taxon>
    </lineage>
</organism>
<dbReference type="InterPro" id="IPR026030">
    <property type="entry name" value="Pur-cyt_permease_Fcy2/21/22"/>
</dbReference>
<dbReference type="Gene3D" id="1.10.4160.10">
    <property type="entry name" value="Hydantoin permease"/>
    <property type="match status" value="1"/>
</dbReference>
<keyword evidence="3 7" id="KW-0813">Transport</keyword>
<feature type="transmembrane region" description="Helical" evidence="9">
    <location>
        <begin position="104"/>
        <end position="123"/>
    </location>
</feature>
<reference evidence="11" key="1">
    <citation type="submission" date="2023-07" db="EMBL/GenBank/DDBJ databases">
        <title>Whole genome shotgun sequence of Streptomyces nojiriensis NBRC 13794.</title>
        <authorList>
            <person name="Komaki H."/>
            <person name="Tamura T."/>
        </authorList>
    </citation>
    <scope>NUCLEOTIDE SEQUENCE [LARGE SCALE GENOMIC DNA]</scope>
    <source>
        <strain evidence="11">NBRC 13794</strain>
    </source>
</reference>
<dbReference type="EMBL" id="BNEC01000005">
    <property type="protein sequence ID" value="GHI69588.1"/>
    <property type="molecule type" value="Genomic_DNA"/>
</dbReference>
<evidence type="ECO:0000256" key="7">
    <source>
        <dbReference type="PIRNR" id="PIRNR002744"/>
    </source>
</evidence>
<feature type="transmembrane region" description="Helical" evidence="9">
    <location>
        <begin position="438"/>
        <end position="456"/>
    </location>
</feature>
<comment type="similarity">
    <text evidence="2 7">Belongs to the purine-cytosine permease (2.A.39) family.</text>
</comment>
<name>A0ABQ3SN79_9ACTN</name>
<dbReference type="PIRSF" id="PIRSF002744">
    <property type="entry name" value="Pur-cyt_permease"/>
    <property type="match status" value="1"/>
</dbReference>
<proteinExistence type="inferred from homology"/>
<comment type="subcellular location">
    <subcellularLocation>
        <location evidence="1">Membrane</location>
        <topology evidence="1">Multi-pass membrane protein</topology>
    </subcellularLocation>
</comment>
<evidence type="ECO:0000256" key="2">
    <source>
        <dbReference type="ARBA" id="ARBA00008974"/>
    </source>
</evidence>
<keyword evidence="6 7" id="KW-0472">Membrane</keyword>
<feature type="transmembrane region" description="Helical" evidence="9">
    <location>
        <begin position="172"/>
        <end position="192"/>
    </location>
</feature>
<feature type="transmembrane region" description="Helical" evidence="9">
    <location>
        <begin position="403"/>
        <end position="426"/>
    </location>
</feature>
<gene>
    <name evidence="10" type="ORF">Snoj_35060</name>
</gene>
<dbReference type="GeneID" id="95587855"/>
<feature type="transmembrane region" description="Helical" evidence="9">
    <location>
        <begin position="66"/>
        <end position="84"/>
    </location>
</feature>
<keyword evidence="11" id="KW-1185">Reference proteome</keyword>
<feature type="transmembrane region" description="Helical" evidence="9">
    <location>
        <begin position="40"/>
        <end position="60"/>
    </location>
</feature>
<evidence type="ECO:0000256" key="6">
    <source>
        <dbReference type="ARBA" id="ARBA00023136"/>
    </source>
</evidence>
<sequence length="516" mass="54809">MHDQQAPRRGLTLVTAPEARSIDYIPADERHGKLWHQGPFWFSGNFVLTTLVIGFIGPSIGLGLGWSVAAVVLGACFGTFFMAVHANQGPRMGLPQMIQSRAQFGVRGAVVPFTAVIFVYVGFNVFNTVLAAQGLARIVGGGPWLWYPVLAVVSVVLALVGHDLIHFVQRALTGLLVLVFGVLTAGTVVQWWDAPIVAPAAGSPWTSFLTVFAAAAGYQISYAVYVSDYSRYLPADAAPRQVIWWTYAGAAGSAVWLMSLGAFIGNHMPADDAVTGLLRSGDGIVSGFGSVVVLASALALISVMGVNTYGAMLTAVSAVDAFRRDRPTRRLRAAVVLSVGVVVLAVALSLPDDYLAGFSGFVLLMLYFLVPWTAVNLVDYYVVRKGRYVIRDIFDDQGIYGRWSWRGLASYVMGLLAMVPFISTTFFRGPVAEAMDGADVSFVVGLLVSGALYAVLADRRPGPPAAVAPLSISVDLHSPTAAGRPGGYAGARPVKKESGNAHGPGKSTGRSDRPDR</sequence>
<keyword evidence="5 9" id="KW-1133">Transmembrane helix</keyword>
<feature type="transmembrane region" description="Helical" evidence="9">
    <location>
        <begin position="331"/>
        <end position="350"/>
    </location>
</feature>
<feature type="transmembrane region" description="Helical" evidence="9">
    <location>
        <begin position="356"/>
        <end position="382"/>
    </location>
</feature>
<dbReference type="RefSeq" id="WP_229876852.1">
    <property type="nucleotide sequence ID" value="NZ_BMRL01000023.1"/>
</dbReference>
<dbReference type="PANTHER" id="PTHR31806:SF1">
    <property type="entry name" value="PURINE-CYTOSINE PERMEASE FCY2-RELATED"/>
    <property type="match status" value="1"/>
</dbReference>
<feature type="transmembrane region" description="Helical" evidence="9">
    <location>
        <begin position="244"/>
        <end position="264"/>
    </location>
</feature>
<comment type="caution">
    <text evidence="10">The sequence shown here is derived from an EMBL/GenBank/DDBJ whole genome shotgun (WGS) entry which is preliminary data.</text>
</comment>
<evidence type="ECO:0000313" key="10">
    <source>
        <dbReference type="EMBL" id="GHI69588.1"/>
    </source>
</evidence>
<feature type="transmembrane region" description="Helical" evidence="9">
    <location>
        <begin position="204"/>
        <end position="224"/>
    </location>
</feature>
<keyword evidence="4 9" id="KW-0812">Transmembrane</keyword>
<accession>A0ABQ3SN79</accession>
<feature type="transmembrane region" description="Helical" evidence="9">
    <location>
        <begin position="284"/>
        <end position="310"/>
    </location>
</feature>
<evidence type="ECO:0000256" key="1">
    <source>
        <dbReference type="ARBA" id="ARBA00004141"/>
    </source>
</evidence>
<feature type="region of interest" description="Disordered" evidence="8">
    <location>
        <begin position="481"/>
        <end position="516"/>
    </location>
</feature>
<evidence type="ECO:0000256" key="9">
    <source>
        <dbReference type="SAM" id="Phobius"/>
    </source>
</evidence>
<dbReference type="InterPro" id="IPR001248">
    <property type="entry name" value="Pur-cyt_permease"/>
</dbReference>
<evidence type="ECO:0000256" key="5">
    <source>
        <dbReference type="ARBA" id="ARBA00022989"/>
    </source>
</evidence>
<dbReference type="Proteomes" id="UP000613974">
    <property type="component" value="Unassembled WGS sequence"/>
</dbReference>
<evidence type="ECO:0000256" key="3">
    <source>
        <dbReference type="ARBA" id="ARBA00022448"/>
    </source>
</evidence>
<dbReference type="CDD" id="cd11484">
    <property type="entry name" value="SLC-NCS1sbd_CobB-like"/>
    <property type="match status" value="1"/>
</dbReference>